<dbReference type="AlphaFoldDB" id="A0A0L0NPV2"/>
<comment type="caution">
    <text evidence="2">The sequence shown here is derived from an EMBL/GenBank/DDBJ whole genome shotgun (WGS) entry which is preliminary data.</text>
</comment>
<dbReference type="SMART" id="SM00271">
    <property type="entry name" value="DnaJ"/>
    <property type="match status" value="1"/>
</dbReference>
<accession>A0A0L0NPV2</accession>
<proteinExistence type="predicted"/>
<dbReference type="PANTHER" id="PTHR46620:SF1">
    <property type="entry name" value="J DOMAIN-CONTAINING PROTEIN SPF31"/>
    <property type="match status" value="1"/>
</dbReference>
<dbReference type="InterPro" id="IPR001623">
    <property type="entry name" value="DnaJ_domain"/>
</dbReference>
<dbReference type="Gene3D" id="1.10.287.110">
    <property type="entry name" value="DnaJ domain"/>
    <property type="match status" value="1"/>
</dbReference>
<name>A0A0L0NPV2_CANAR</name>
<organism evidence="2 3">
    <name type="scientific">Candidozyma auris</name>
    <name type="common">Yeast</name>
    <name type="synonym">Candida auris</name>
    <dbReference type="NCBI Taxonomy" id="498019"/>
    <lineage>
        <taxon>Eukaryota</taxon>
        <taxon>Fungi</taxon>
        <taxon>Dikarya</taxon>
        <taxon>Ascomycota</taxon>
        <taxon>Saccharomycotina</taxon>
        <taxon>Pichiomycetes</taxon>
        <taxon>Metschnikowiaceae</taxon>
        <taxon>Candidozyma</taxon>
    </lineage>
</organism>
<reference evidence="3" key="1">
    <citation type="journal article" date="2015" name="BMC Genomics">
        <title>Draft genome of a commonly misdiagnosed multidrug resistant pathogen Candida auris.</title>
        <authorList>
            <person name="Chatterjee S."/>
            <person name="Alampalli S.V."/>
            <person name="Nageshan R.K."/>
            <person name="Chettiar S.T."/>
            <person name="Joshi S."/>
            <person name="Tatu U.S."/>
        </authorList>
    </citation>
    <scope>NUCLEOTIDE SEQUENCE [LARGE SCALE GENOMIC DNA]</scope>
    <source>
        <strain evidence="3">6684</strain>
    </source>
</reference>
<dbReference type="Pfam" id="PF00226">
    <property type="entry name" value="DnaJ"/>
    <property type="match status" value="1"/>
</dbReference>
<evidence type="ECO:0000259" key="1">
    <source>
        <dbReference type="PROSITE" id="PS50076"/>
    </source>
</evidence>
<dbReference type="Proteomes" id="UP000037122">
    <property type="component" value="Unassembled WGS sequence"/>
</dbReference>
<dbReference type="VEuPathDB" id="FungiDB:B9J08_003507"/>
<evidence type="ECO:0000313" key="3">
    <source>
        <dbReference type="Proteomes" id="UP000037122"/>
    </source>
</evidence>
<dbReference type="VEuPathDB" id="FungiDB:CJI97_003581"/>
<protein>
    <recommendedName>
        <fullName evidence="1">J domain-containing protein</fullName>
    </recommendedName>
</protein>
<dbReference type="EMBL" id="LGST01000059">
    <property type="protein sequence ID" value="KND96083.1"/>
    <property type="molecule type" value="Genomic_DNA"/>
</dbReference>
<feature type="domain" description="J" evidence="1">
    <location>
        <begin position="30"/>
        <end position="105"/>
    </location>
</feature>
<dbReference type="PANTHER" id="PTHR46620">
    <property type="entry name" value="J DOMAIN-CONTAINING PROTEIN SPF31"/>
    <property type="match status" value="1"/>
</dbReference>
<dbReference type="CDD" id="cd06257">
    <property type="entry name" value="DnaJ"/>
    <property type="match status" value="1"/>
</dbReference>
<dbReference type="SUPFAM" id="SSF46565">
    <property type="entry name" value="Chaperone J-domain"/>
    <property type="match status" value="1"/>
</dbReference>
<gene>
    <name evidence="2" type="ORF">QG37_07568</name>
</gene>
<dbReference type="VEuPathDB" id="FungiDB:CJJ07_001697"/>
<sequence length="215" mass="25171">MALEDVLRAQELEAAREAEVQRILNCAAGDYFAILEINPLFDRSSLQSRVTKWYRKKSLLIHPDKTKHEDAPKAFDLLKKAELVLSADNSDDSEEGKKKALERNALQEIYETIANNLDVDVVEDFNSRQNIVIREKVAQTLEHQAKAMEVERLYQQREDVHRSEEVKNAAKDRELRKKWEARWEEDRDSRVELWRKYKVGKPKKKKAAKTKKVLV</sequence>
<dbReference type="VEuPathDB" id="FungiDB:CJI96_0001961"/>
<dbReference type="InterPro" id="IPR036869">
    <property type="entry name" value="J_dom_sf"/>
</dbReference>
<dbReference type="VEuPathDB" id="FungiDB:CJJ09_000599"/>
<dbReference type="PROSITE" id="PS50076">
    <property type="entry name" value="DNAJ_2"/>
    <property type="match status" value="1"/>
</dbReference>
<dbReference type="VEuPathDB" id="FungiDB:QG37_07568"/>
<evidence type="ECO:0000313" key="2">
    <source>
        <dbReference type="EMBL" id="KND96083.1"/>
    </source>
</evidence>